<dbReference type="InterPro" id="IPR050736">
    <property type="entry name" value="Sensor_HK_Regulatory"/>
</dbReference>
<reference evidence="8 9" key="1">
    <citation type="submission" date="2017-09" db="EMBL/GenBank/DDBJ databases">
        <title>Sphingomonas ginsenosidimutans KACC 14949, whole genome shotgun sequence.</title>
        <authorList>
            <person name="Feng G."/>
            <person name="Zhu H."/>
        </authorList>
    </citation>
    <scope>NUCLEOTIDE SEQUENCE [LARGE SCALE GENOMIC DNA]</scope>
    <source>
        <strain evidence="8 9">KACC 14949</strain>
    </source>
</reference>
<accession>A0A2A4I439</accession>
<dbReference type="PRINTS" id="PR00344">
    <property type="entry name" value="BCTRLSENSOR"/>
</dbReference>
<comment type="catalytic activity">
    <reaction evidence="1">
        <text>ATP + protein L-histidine = ADP + protein N-phospho-L-histidine.</text>
        <dbReference type="EC" id="2.7.13.3"/>
    </reaction>
</comment>
<dbReference type="FunFam" id="3.30.565.10:FF:000006">
    <property type="entry name" value="Sensor histidine kinase WalK"/>
    <property type="match status" value="1"/>
</dbReference>
<keyword evidence="4" id="KW-0808">Transferase</keyword>
<evidence type="ECO:0000256" key="2">
    <source>
        <dbReference type="ARBA" id="ARBA00012438"/>
    </source>
</evidence>
<dbReference type="InterPro" id="IPR036097">
    <property type="entry name" value="HisK_dim/P_sf"/>
</dbReference>
<proteinExistence type="predicted"/>
<feature type="domain" description="Histidine kinase" evidence="7">
    <location>
        <begin position="237"/>
        <end position="452"/>
    </location>
</feature>
<protein>
    <recommendedName>
        <fullName evidence="2">histidine kinase</fullName>
        <ecNumber evidence="2">2.7.13.3</ecNumber>
    </recommendedName>
</protein>
<evidence type="ECO:0000256" key="1">
    <source>
        <dbReference type="ARBA" id="ARBA00000085"/>
    </source>
</evidence>
<dbReference type="Gene3D" id="1.10.287.130">
    <property type="match status" value="1"/>
</dbReference>
<keyword evidence="9" id="KW-1185">Reference proteome</keyword>
<evidence type="ECO:0000256" key="6">
    <source>
        <dbReference type="ARBA" id="ARBA00023012"/>
    </source>
</evidence>
<dbReference type="GO" id="GO:0000155">
    <property type="term" value="F:phosphorelay sensor kinase activity"/>
    <property type="evidence" value="ECO:0007669"/>
    <property type="project" value="InterPro"/>
</dbReference>
<dbReference type="PANTHER" id="PTHR43711:SF26">
    <property type="entry name" value="SENSOR HISTIDINE KINASE RCSC"/>
    <property type="match status" value="1"/>
</dbReference>
<name>A0A2A4I439_9SPHN</name>
<dbReference type="Pfam" id="PF02518">
    <property type="entry name" value="HATPase_c"/>
    <property type="match status" value="1"/>
</dbReference>
<dbReference type="InterPro" id="IPR036890">
    <property type="entry name" value="HATPase_C_sf"/>
</dbReference>
<dbReference type="EC" id="2.7.13.3" evidence="2"/>
<evidence type="ECO:0000313" key="8">
    <source>
        <dbReference type="EMBL" id="PCG10688.1"/>
    </source>
</evidence>
<dbReference type="RefSeq" id="WP_096610410.1">
    <property type="nucleotide sequence ID" value="NZ_NWVD01000001.1"/>
</dbReference>
<keyword evidence="3" id="KW-0597">Phosphoprotein</keyword>
<gene>
    <name evidence="8" type="ORF">COA17_04715</name>
</gene>
<evidence type="ECO:0000313" key="9">
    <source>
        <dbReference type="Proteomes" id="UP000218784"/>
    </source>
</evidence>
<dbReference type="PANTHER" id="PTHR43711">
    <property type="entry name" value="TWO-COMPONENT HISTIDINE KINASE"/>
    <property type="match status" value="1"/>
</dbReference>
<sequence length="452" mass="47481">MSVPSILSASVDRTDRLVEADAGFAAINTRAGGRIGAPLAVPQFATIVRLARRLRIIVARAVTIADAEADIDCWVKATPREDGVALAISLVRQRPAWQAPAAAVTLAEVPPPPGADWTWEVDAELRLTRLAPEAGARAGFDAVAMQGAALTRLFALEPDDEGAMPLLEAMSARADFDHQSATIRATGAPVMLAGSVRLDAAGGFAGFVGGTFVADPPVTADAPAAEPAGLTVAFNARLEQILRGPLGRIIANADSIHLAADGALDPHYADYAADIASAGRHLLGLVDDLVDLEAIERDDFAVEREIVDLADIARRAAGLLAVRASDGQVTIDRSDCDRPLPALGEFRRALQIMVNLIGNAVRYSPPGSTIWLRLQREGDRAVVIVADQGKGIAPADQERIFAKFERVDTSEPGGSGLGLYIARRLARAMGGDLTVDSAPGTGARFILTLPAR</sequence>
<dbReference type="Gene3D" id="3.30.565.10">
    <property type="entry name" value="Histidine kinase-like ATPase, C-terminal domain"/>
    <property type="match status" value="1"/>
</dbReference>
<organism evidence="8 9">
    <name type="scientific">Sphingomonas ginsenosidimutans</name>
    <dbReference type="NCBI Taxonomy" id="862134"/>
    <lineage>
        <taxon>Bacteria</taxon>
        <taxon>Pseudomonadati</taxon>
        <taxon>Pseudomonadota</taxon>
        <taxon>Alphaproteobacteria</taxon>
        <taxon>Sphingomonadales</taxon>
        <taxon>Sphingomonadaceae</taxon>
        <taxon>Sphingomonas</taxon>
    </lineage>
</organism>
<keyword evidence="6" id="KW-0902">Two-component regulatory system</keyword>
<dbReference type="InterPro" id="IPR005467">
    <property type="entry name" value="His_kinase_dom"/>
</dbReference>
<dbReference type="Proteomes" id="UP000218784">
    <property type="component" value="Unassembled WGS sequence"/>
</dbReference>
<dbReference type="InterPro" id="IPR003594">
    <property type="entry name" value="HATPase_dom"/>
</dbReference>
<dbReference type="SUPFAM" id="SSF55874">
    <property type="entry name" value="ATPase domain of HSP90 chaperone/DNA topoisomerase II/histidine kinase"/>
    <property type="match status" value="1"/>
</dbReference>
<dbReference type="SMART" id="SM00387">
    <property type="entry name" value="HATPase_c"/>
    <property type="match status" value="1"/>
</dbReference>
<evidence type="ECO:0000256" key="4">
    <source>
        <dbReference type="ARBA" id="ARBA00022679"/>
    </source>
</evidence>
<dbReference type="AlphaFoldDB" id="A0A2A4I439"/>
<dbReference type="InterPro" id="IPR004358">
    <property type="entry name" value="Sig_transdc_His_kin-like_C"/>
</dbReference>
<evidence type="ECO:0000256" key="5">
    <source>
        <dbReference type="ARBA" id="ARBA00022777"/>
    </source>
</evidence>
<dbReference type="PROSITE" id="PS50109">
    <property type="entry name" value="HIS_KIN"/>
    <property type="match status" value="1"/>
</dbReference>
<dbReference type="SUPFAM" id="SSF47384">
    <property type="entry name" value="Homodimeric domain of signal transducing histidine kinase"/>
    <property type="match status" value="1"/>
</dbReference>
<dbReference type="EMBL" id="NWVD01000001">
    <property type="protein sequence ID" value="PCG10688.1"/>
    <property type="molecule type" value="Genomic_DNA"/>
</dbReference>
<comment type="caution">
    <text evidence="8">The sequence shown here is derived from an EMBL/GenBank/DDBJ whole genome shotgun (WGS) entry which is preliminary data.</text>
</comment>
<keyword evidence="5 8" id="KW-0418">Kinase</keyword>
<evidence type="ECO:0000256" key="3">
    <source>
        <dbReference type="ARBA" id="ARBA00022553"/>
    </source>
</evidence>
<evidence type="ECO:0000259" key="7">
    <source>
        <dbReference type="PROSITE" id="PS50109"/>
    </source>
</evidence>